<evidence type="ECO:0000313" key="4">
    <source>
        <dbReference type="EMBL" id="CUV44423.1"/>
    </source>
</evidence>
<name>A0A0S4ULI9_RALSL</name>
<protein>
    <submittedName>
        <fullName evidence="1">Uncharacterized protein</fullName>
    </submittedName>
</protein>
<evidence type="ECO:0000313" key="2">
    <source>
        <dbReference type="EMBL" id="CUV32262.1"/>
    </source>
</evidence>
<gene>
    <name evidence="5" type="ORF">RD1301_v1_3170006</name>
    <name evidence="1" type="ORF">RUN1744_v1_350021</name>
    <name evidence="2" type="ORF">TD1301_v1_10014</name>
    <name evidence="3" type="ORF">TF3108_v1_330021</name>
    <name evidence="4" type="ORF">TO10_v1_150162</name>
</gene>
<proteinExistence type="predicted"/>
<organism evidence="1">
    <name type="scientific">Ralstonia solanacearum</name>
    <name type="common">Pseudomonas solanacearum</name>
    <dbReference type="NCBI Taxonomy" id="305"/>
    <lineage>
        <taxon>Bacteria</taxon>
        <taxon>Pseudomonadati</taxon>
        <taxon>Pseudomonadota</taxon>
        <taxon>Betaproteobacteria</taxon>
        <taxon>Burkholderiales</taxon>
        <taxon>Burkholderiaceae</taxon>
        <taxon>Ralstonia</taxon>
        <taxon>Ralstonia solanacearum species complex</taxon>
    </lineage>
</organism>
<reference evidence="1" key="1">
    <citation type="submission" date="2015-10" db="EMBL/GenBank/DDBJ databases">
        <authorList>
            <person name="Gilbert D.G."/>
        </authorList>
    </citation>
    <scope>NUCLEOTIDE SEQUENCE</scope>
    <source>
        <strain evidence="1">Phyl III-seqv23</strain>
    </source>
</reference>
<dbReference type="EMBL" id="LN899826">
    <property type="protein sequence ID" value="CUV39775.1"/>
    <property type="molecule type" value="Genomic_DNA"/>
</dbReference>
<evidence type="ECO:0000313" key="5">
    <source>
        <dbReference type="EMBL" id="CUV63153.1"/>
    </source>
</evidence>
<evidence type="ECO:0000313" key="3">
    <source>
        <dbReference type="EMBL" id="CUV39775.1"/>
    </source>
</evidence>
<dbReference type="EMBL" id="LN899827">
    <property type="protein sequence ID" value="CUV44423.1"/>
    <property type="molecule type" value="Genomic_DNA"/>
</dbReference>
<evidence type="ECO:0000313" key="1">
    <source>
        <dbReference type="EMBL" id="CUV23114.1"/>
    </source>
</evidence>
<dbReference type="AlphaFoldDB" id="A0A0S4ULI9"/>
<dbReference type="EMBL" id="LN899822">
    <property type="protein sequence ID" value="CUV63153.1"/>
    <property type="molecule type" value="Genomic_DNA"/>
</dbReference>
<dbReference type="EMBL" id="LN899825">
    <property type="protein sequence ID" value="CUV32262.1"/>
    <property type="molecule type" value="Genomic_DNA"/>
</dbReference>
<accession>A0A0S4ULI9</accession>
<sequence length="48" mass="5473">MDLYAMRSPIFQIDPNISEIAETTRAPKRTDRATNLCHGTVVQRPPNF</sequence>
<dbReference type="EMBL" id="LN899823">
    <property type="protein sequence ID" value="CUV23114.1"/>
    <property type="molecule type" value="Genomic_DNA"/>
</dbReference>